<evidence type="ECO:0000256" key="2">
    <source>
        <dbReference type="ARBA" id="ARBA00022645"/>
    </source>
</evidence>
<dbReference type="AlphaFoldDB" id="A0A2U2XA58"/>
<evidence type="ECO:0000256" key="1">
    <source>
        <dbReference type="ARBA" id="ARBA00010233"/>
    </source>
</evidence>
<dbReference type="InterPro" id="IPR027478">
    <property type="entry name" value="LdcA_N"/>
</dbReference>
<dbReference type="InterPro" id="IPR029062">
    <property type="entry name" value="Class_I_gatase-like"/>
</dbReference>
<keyword evidence="3" id="KW-0645">Protease</keyword>
<feature type="active site" description="Charge relay system" evidence="6">
    <location>
        <position position="270"/>
    </location>
</feature>
<dbReference type="PANTHER" id="PTHR30237:SF2">
    <property type="entry name" value="MUREIN TETRAPEPTIDE CARBOXYPEPTIDASE"/>
    <property type="match status" value="1"/>
</dbReference>
<dbReference type="PANTHER" id="PTHR30237">
    <property type="entry name" value="MURAMOYLTETRAPEPTIDE CARBOXYPEPTIDASE"/>
    <property type="match status" value="1"/>
</dbReference>
<dbReference type="RefSeq" id="WP_109360265.1">
    <property type="nucleotide sequence ID" value="NZ_QFRJ01000012.1"/>
</dbReference>
<organism evidence="9 10">
    <name type="scientific">Brumimicrobium oceani</name>
    <dbReference type="NCBI Taxonomy" id="2100725"/>
    <lineage>
        <taxon>Bacteria</taxon>
        <taxon>Pseudomonadati</taxon>
        <taxon>Bacteroidota</taxon>
        <taxon>Flavobacteriia</taxon>
        <taxon>Flavobacteriales</taxon>
        <taxon>Crocinitomicaceae</taxon>
        <taxon>Brumimicrobium</taxon>
    </lineage>
</organism>
<feature type="active site" description="Charge relay system" evidence="6">
    <location>
        <position position="200"/>
    </location>
</feature>
<name>A0A2U2XA58_9FLAO</name>
<evidence type="ECO:0000313" key="10">
    <source>
        <dbReference type="Proteomes" id="UP000245370"/>
    </source>
</evidence>
<gene>
    <name evidence="9" type="ORF">DIT68_13080</name>
</gene>
<keyword evidence="10" id="KW-1185">Reference proteome</keyword>
<evidence type="ECO:0000256" key="6">
    <source>
        <dbReference type="PIRSR" id="PIRSR028757-1"/>
    </source>
</evidence>
<dbReference type="OrthoDB" id="9807329at2"/>
<evidence type="ECO:0000259" key="7">
    <source>
        <dbReference type="Pfam" id="PF02016"/>
    </source>
</evidence>
<comment type="caution">
    <text evidence="9">The sequence shown here is derived from an EMBL/GenBank/DDBJ whole genome shotgun (WGS) entry which is preliminary data.</text>
</comment>
<keyword evidence="2 9" id="KW-0121">Carboxypeptidase</keyword>
<dbReference type="Proteomes" id="UP000245370">
    <property type="component" value="Unassembled WGS sequence"/>
</dbReference>
<dbReference type="EMBL" id="QFRJ01000012">
    <property type="protein sequence ID" value="PWH84653.1"/>
    <property type="molecule type" value="Genomic_DNA"/>
</dbReference>
<dbReference type="SUPFAM" id="SSF141986">
    <property type="entry name" value="LD-carboxypeptidase A C-terminal domain-like"/>
    <property type="match status" value="1"/>
</dbReference>
<dbReference type="Gene3D" id="3.40.50.10740">
    <property type="entry name" value="Class I glutamine amidotransferase-like"/>
    <property type="match status" value="1"/>
</dbReference>
<proteinExistence type="inferred from homology"/>
<sequence>MFPKKLQEGDTIAIVAPAKGIEKQFIDFAVKCIEENGFKALVSKNCLGQSNYFSGTIGERSKDLQWAIDNDEVKAILCARGGYGCIQIVDRVSWAGFLDEPKWLLGFSDVTVFHQHLAKIGAPSIHSTMPLNFESNSKEALHSLFLSLKNEDLNYEWKTECENSTGEVSGKVIGGNLTVLAGLIGTKHQPDYQNTILFLEDVGEHLYAIDRHFYQLSKAGVLDQIRGLIIGDFSAVKDTEIPFGSDLQGLIKAHFAYHDIPIAFDFPAGHLNDNRALIFGKSAKFIVQEKNAELIYQ</sequence>
<comment type="similarity">
    <text evidence="1">Belongs to the peptidase S66 family.</text>
</comment>
<evidence type="ECO:0000259" key="8">
    <source>
        <dbReference type="Pfam" id="PF17676"/>
    </source>
</evidence>
<evidence type="ECO:0000313" key="9">
    <source>
        <dbReference type="EMBL" id="PWH84653.1"/>
    </source>
</evidence>
<accession>A0A2U2XA58</accession>
<dbReference type="InterPro" id="IPR003507">
    <property type="entry name" value="S66_fam"/>
</dbReference>
<feature type="domain" description="LD-carboxypeptidase N-terminal" evidence="7">
    <location>
        <begin position="12"/>
        <end position="126"/>
    </location>
</feature>
<keyword evidence="5" id="KW-0720">Serine protease</keyword>
<dbReference type="InterPro" id="IPR027461">
    <property type="entry name" value="Carboxypeptidase_A_C_sf"/>
</dbReference>
<reference evidence="9 10" key="2">
    <citation type="submission" date="2018-05" db="EMBL/GenBank/DDBJ databases">
        <authorList>
            <person name="Lanie J.A."/>
            <person name="Ng W.-L."/>
            <person name="Kazmierczak K.M."/>
            <person name="Andrzejewski T.M."/>
            <person name="Davidsen T.M."/>
            <person name="Wayne K.J."/>
            <person name="Tettelin H."/>
            <person name="Glass J.I."/>
            <person name="Rusch D."/>
            <person name="Podicherti R."/>
            <person name="Tsui H.-C.T."/>
            <person name="Winkler M.E."/>
        </authorList>
    </citation>
    <scope>NUCLEOTIDE SEQUENCE [LARGE SCALE GENOMIC DNA]</scope>
    <source>
        <strain evidence="9 10">C305</strain>
    </source>
</reference>
<dbReference type="GO" id="GO:0004180">
    <property type="term" value="F:carboxypeptidase activity"/>
    <property type="evidence" value="ECO:0007669"/>
    <property type="project" value="UniProtKB-KW"/>
</dbReference>
<reference evidence="9 10" key="1">
    <citation type="submission" date="2018-05" db="EMBL/GenBank/DDBJ databases">
        <title>Brumimicrobium oceani sp. nov., isolated from coastal sediment.</title>
        <authorList>
            <person name="Kou Y."/>
        </authorList>
    </citation>
    <scope>NUCLEOTIDE SEQUENCE [LARGE SCALE GENOMIC DNA]</scope>
    <source>
        <strain evidence="9 10">C305</strain>
    </source>
</reference>
<protein>
    <submittedName>
        <fullName evidence="9">LD-carboxypeptidase</fullName>
    </submittedName>
</protein>
<dbReference type="InterPro" id="IPR040921">
    <property type="entry name" value="Peptidase_S66C"/>
</dbReference>
<feature type="active site" description="Nucleophile" evidence="6">
    <location>
        <position position="108"/>
    </location>
</feature>
<dbReference type="GO" id="GO:0006508">
    <property type="term" value="P:proteolysis"/>
    <property type="evidence" value="ECO:0007669"/>
    <property type="project" value="UniProtKB-KW"/>
</dbReference>
<dbReference type="GO" id="GO:0008236">
    <property type="term" value="F:serine-type peptidase activity"/>
    <property type="evidence" value="ECO:0007669"/>
    <property type="project" value="UniProtKB-KW"/>
</dbReference>
<evidence type="ECO:0000256" key="4">
    <source>
        <dbReference type="ARBA" id="ARBA00022801"/>
    </source>
</evidence>
<dbReference type="Pfam" id="PF17676">
    <property type="entry name" value="Peptidase_S66C"/>
    <property type="match status" value="1"/>
</dbReference>
<dbReference type="Gene3D" id="3.50.30.60">
    <property type="entry name" value="LD-carboxypeptidase A C-terminal domain-like"/>
    <property type="match status" value="1"/>
</dbReference>
<dbReference type="Pfam" id="PF02016">
    <property type="entry name" value="Peptidase_S66"/>
    <property type="match status" value="1"/>
</dbReference>
<dbReference type="PIRSF" id="PIRSF028757">
    <property type="entry name" value="LD-carboxypeptidase"/>
    <property type="match status" value="1"/>
</dbReference>
<dbReference type="SUPFAM" id="SSF52317">
    <property type="entry name" value="Class I glutamine amidotransferase-like"/>
    <property type="match status" value="1"/>
</dbReference>
<evidence type="ECO:0000256" key="5">
    <source>
        <dbReference type="ARBA" id="ARBA00022825"/>
    </source>
</evidence>
<feature type="domain" description="LD-carboxypeptidase C-terminal" evidence="8">
    <location>
        <begin position="169"/>
        <end position="284"/>
    </location>
</feature>
<dbReference type="InterPro" id="IPR040449">
    <property type="entry name" value="Peptidase_S66_N"/>
</dbReference>
<evidence type="ECO:0000256" key="3">
    <source>
        <dbReference type="ARBA" id="ARBA00022670"/>
    </source>
</evidence>
<keyword evidence="4" id="KW-0378">Hydrolase</keyword>
<dbReference type="CDD" id="cd07025">
    <property type="entry name" value="Peptidase_S66"/>
    <property type="match status" value="1"/>
</dbReference>